<comment type="caution">
    <text evidence="2">The sequence shown here is derived from an EMBL/GenBank/DDBJ whole genome shotgun (WGS) entry which is preliminary data.</text>
</comment>
<accession>A0ABD2Q6D0</accession>
<sequence>MVFQFFVTDSYLIRAGKPHEGLHMDVMKDGKLVQKLMIDEKKFYYFGRNRQMCDFAVDHQSCSRCHAALVWHSYLKCPFLVDLGSVHGTYIGRVRLESKTPQKVPFGAEIHFGASTRVYVIREKPKIPGVNQELDYSQHSLIGPVMKPLNETDLNESFNAGNSSVLPEVEYELDNLTEFNTAHNRRITKMITLGIVETSRKSQKPKLNVHFNDHDEIINPEDVDPGVGRFRNMVEQSFVPNKRHAEERGSANMGISSAKRLAVQTVSRNSASENKLLLNPNHKSTIYNPSFNLAAKLGLPMPNLAPDLNENESVKLPSTLSALHAQSHLRHNLPVNAISDSFSNGDTSVEAFSKKKKYVKEAWPGKAPTLMPVGPRAN</sequence>
<evidence type="ECO:0000259" key="1">
    <source>
        <dbReference type="PROSITE" id="PS50006"/>
    </source>
</evidence>
<dbReference type="EMBL" id="JBJKFK010000819">
    <property type="protein sequence ID" value="KAL3315129.1"/>
    <property type="molecule type" value="Genomic_DNA"/>
</dbReference>
<dbReference type="InterPro" id="IPR000253">
    <property type="entry name" value="FHA_dom"/>
</dbReference>
<dbReference type="CDD" id="cd22674">
    <property type="entry name" value="FHA_PPP1R8"/>
    <property type="match status" value="1"/>
</dbReference>
<dbReference type="PANTHER" id="PTHR23308">
    <property type="entry name" value="NUCLEAR INHIBITOR OF PROTEIN PHOSPHATASE-1"/>
    <property type="match status" value="1"/>
</dbReference>
<dbReference type="FunFam" id="2.60.200.20:FF:000019">
    <property type="entry name" value="Nuclear inhibitor of protein phosphatase"/>
    <property type="match status" value="1"/>
</dbReference>
<dbReference type="PROSITE" id="PS50006">
    <property type="entry name" value="FHA_DOMAIN"/>
    <property type="match status" value="1"/>
</dbReference>
<proteinExistence type="predicted"/>
<dbReference type="SUPFAM" id="SSF49879">
    <property type="entry name" value="SMAD/FHA domain"/>
    <property type="match status" value="1"/>
</dbReference>
<dbReference type="InterPro" id="IPR050923">
    <property type="entry name" value="Cell_Proc_Reg/RNA_Proc"/>
</dbReference>
<dbReference type="AlphaFoldDB" id="A0ABD2Q6D0"/>
<feature type="domain" description="FHA" evidence="1">
    <location>
        <begin position="44"/>
        <end position="96"/>
    </location>
</feature>
<evidence type="ECO:0000313" key="2">
    <source>
        <dbReference type="EMBL" id="KAL3315129.1"/>
    </source>
</evidence>
<dbReference type="Proteomes" id="UP001626550">
    <property type="component" value="Unassembled WGS sequence"/>
</dbReference>
<gene>
    <name evidence="2" type="primary">PPP1R8</name>
    <name evidence="2" type="ORF">Ciccas_006239</name>
</gene>
<dbReference type="SMART" id="SM00240">
    <property type="entry name" value="FHA"/>
    <property type="match status" value="1"/>
</dbReference>
<dbReference type="InterPro" id="IPR008984">
    <property type="entry name" value="SMAD_FHA_dom_sf"/>
</dbReference>
<reference evidence="2 3" key="1">
    <citation type="submission" date="2024-11" db="EMBL/GenBank/DDBJ databases">
        <title>Adaptive evolution of stress response genes in parasites aligns with host niche diversity.</title>
        <authorList>
            <person name="Hahn C."/>
            <person name="Resl P."/>
        </authorList>
    </citation>
    <scope>NUCLEOTIDE SEQUENCE [LARGE SCALE GENOMIC DNA]</scope>
    <source>
        <strain evidence="2">EGGRZ-B1_66</strain>
        <tissue evidence="2">Body</tissue>
    </source>
</reference>
<protein>
    <submittedName>
        <fullName evidence="2">Nuclear inhibitor of protein phosphatase 1</fullName>
    </submittedName>
</protein>
<dbReference type="Gene3D" id="6.10.250.1290">
    <property type="match status" value="1"/>
</dbReference>
<name>A0ABD2Q6D0_9PLAT</name>
<dbReference type="Gene3D" id="2.60.200.20">
    <property type="match status" value="1"/>
</dbReference>
<organism evidence="2 3">
    <name type="scientific">Cichlidogyrus casuarinus</name>
    <dbReference type="NCBI Taxonomy" id="1844966"/>
    <lineage>
        <taxon>Eukaryota</taxon>
        <taxon>Metazoa</taxon>
        <taxon>Spiralia</taxon>
        <taxon>Lophotrochozoa</taxon>
        <taxon>Platyhelminthes</taxon>
        <taxon>Monogenea</taxon>
        <taxon>Monopisthocotylea</taxon>
        <taxon>Dactylogyridea</taxon>
        <taxon>Ancyrocephalidae</taxon>
        <taxon>Cichlidogyrus</taxon>
    </lineage>
</organism>
<evidence type="ECO:0000313" key="3">
    <source>
        <dbReference type="Proteomes" id="UP001626550"/>
    </source>
</evidence>
<keyword evidence="3" id="KW-1185">Reference proteome</keyword>
<dbReference type="Pfam" id="PF00498">
    <property type="entry name" value="FHA"/>
    <property type="match status" value="1"/>
</dbReference>